<dbReference type="GO" id="GO:0007023">
    <property type="term" value="P:post-chaperonin tubulin folding pathway"/>
    <property type="evidence" value="ECO:0007669"/>
    <property type="project" value="UniProtKB-UniRule"/>
</dbReference>
<dbReference type="FunFam" id="1.20.58.90:FF:000010">
    <property type="entry name" value="Tubulin-specific chaperone A"/>
    <property type="match status" value="1"/>
</dbReference>
<dbReference type="GO" id="GO:0005874">
    <property type="term" value="C:microtubule"/>
    <property type="evidence" value="ECO:0007669"/>
    <property type="project" value="UniProtKB-KW"/>
</dbReference>
<evidence type="ECO:0000256" key="9">
    <source>
        <dbReference type="RuleBase" id="RU364030"/>
    </source>
</evidence>
<dbReference type="Proteomes" id="UP001150569">
    <property type="component" value="Unassembled WGS sequence"/>
</dbReference>
<keyword evidence="5 9" id="KW-0963">Cytoplasm</keyword>
<evidence type="ECO:0000256" key="1">
    <source>
        <dbReference type="ARBA" id="ARBA00003046"/>
    </source>
</evidence>
<dbReference type="AlphaFoldDB" id="A0A9W8AL71"/>
<evidence type="ECO:0000256" key="2">
    <source>
        <dbReference type="ARBA" id="ARBA00004245"/>
    </source>
</evidence>
<evidence type="ECO:0000256" key="5">
    <source>
        <dbReference type="ARBA" id="ARBA00022490"/>
    </source>
</evidence>
<organism evidence="10 11">
    <name type="scientific">Tieghemiomyces parasiticus</name>
    <dbReference type="NCBI Taxonomy" id="78921"/>
    <lineage>
        <taxon>Eukaryota</taxon>
        <taxon>Fungi</taxon>
        <taxon>Fungi incertae sedis</taxon>
        <taxon>Zoopagomycota</taxon>
        <taxon>Kickxellomycotina</taxon>
        <taxon>Dimargaritomycetes</taxon>
        <taxon>Dimargaritales</taxon>
        <taxon>Dimargaritaceae</taxon>
        <taxon>Tieghemiomyces</taxon>
    </lineage>
</organism>
<dbReference type="Pfam" id="PF02970">
    <property type="entry name" value="TBCA"/>
    <property type="match status" value="1"/>
</dbReference>
<keyword evidence="6 9" id="KW-0493">Microtubule</keyword>
<evidence type="ECO:0000313" key="11">
    <source>
        <dbReference type="Proteomes" id="UP001150569"/>
    </source>
</evidence>
<dbReference type="GO" id="GO:0005829">
    <property type="term" value="C:cytosol"/>
    <property type="evidence" value="ECO:0007669"/>
    <property type="project" value="TreeGrafter"/>
</dbReference>
<reference evidence="10" key="1">
    <citation type="submission" date="2022-07" db="EMBL/GenBank/DDBJ databases">
        <title>Phylogenomic reconstructions and comparative analyses of Kickxellomycotina fungi.</title>
        <authorList>
            <person name="Reynolds N.K."/>
            <person name="Stajich J.E."/>
            <person name="Barry K."/>
            <person name="Grigoriev I.V."/>
            <person name="Crous P."/>
            <person name="Smith M.E."/>
        </authorList>
    </citation>
    <scope>NUCLEOTIDE SEQUENCE</scope>
    <source>
        <strain evidence="10">RSA 861</strain>
    </source>
</reference>
<accession>A0A9W8AL71</accession>
<evidence type="ECO:0000313" key="10">
    <source>
        <dbReference type="EMBL" id="KAJ1929155.1"/>
    </source>
</evidence>
<gene>
    <name evidence="10" type="ORF">IWQ60_001416</name>
</gene>
<dbReference type="GO" id="GO:0007021">
    <property type="term" value="P:tubulin complex assembly"/>
    <property type="evidence" value="ECO:0007669"/>
    <property type="project" value="UniProtKB-UniRule"/>
</dbReference>
<comment type="subunit">
    <text evidence="9">Supercomplex made of cofactors A to E. Cofactors A and D function by capturing and stabilizing tubulin in a quasi-native conformation. Cofactor E binds to the cofactor D-tubulin complex; interaction with cofactor C then causes the release of tubulin polypeptides that are committed to the native state.</text>
</comment>
<keyword evidence="8 9" id="KW-0206">Cytoskeleton</keyword>
<evidence type="ECO:0000256" key="3">
    <source>
        <dbReference type="ARBA" id="ARBA00006806"/>
    </source>
</evidence>
<dbReference type="InterPro" id="IPR036126">
    <property type="entry name" value="TBCA_sf"/>
</dbReference>
<name>A0A9W8AL71_9FUNG</name>
<protein>
    <recommendedName>
        <fullName evidence="4 9">Tubulin-specific chaperone A</fullName>
    </recommendedName>
</protein>
<evidence type="ECO:0000256" key="7">
    <source>
        <dbReference type="ARBA" id="ARBA00023186"/>
    </source>
</evidence>
<comment type="similarity">
    <text evidence="3 9">Belongs to the TBCA family.</text>
</comment>
<dbReference type="PANTHER" id="PTHR21500:SF0">
    <property type="entry name" value="TUBULIN-SPECIFIC CHAPERONE A"/>
    <property type="match status" value="1"/>
</dbReference>
<dbReference type="EMBL" id="JANBPT010000045">
    <property type="protein sequence ID" value="KAJ1929155.1"/>
    <property type="molecule type" value="Genomic_DNA"/>
</dbReference>
<evidence type="ECO:0000256" key="8">
    <source>
        <dbReference type="ARBA" id="ARBA00023212"/>
    </source>
</evidence>
<dbReference type="InterPro" id="IPR004226">
    <property type="entry name" value="TBCA"/>
</dbReference>
<dbReference type="OrthoDB" id="296187at2759"/>
<sequence length="106" mass="12218">MSLRDLTIKTGVLKRVLKDEKYYKEEAKDQEARIAKLKAENGDEYVIRKQIEVLDETLNMIPDCKRRIAQAIQDLKALVDENQATFADTKELKEAQEALGSIEYDD</sequence>
<comment type="caution">
    <text evidence="10">The sequence shown here is derived from an EMBL/GenBank/DDBJ whole genome shotgun (WGS) entry which is preliminary data.</text>
</comment>
<evidence type="ECO:0000256" key="6">
    <source>
        <dbReference type="ARBA" id="ARBA00022701"/>
    </source>
</evidence>
<comment type="function">
    <text evidence="1">Tubulin-folding protein; involved in the early step of the tubulin folding pathway.</text>
</comment>
<evidence type="ECO:0000256" key="4">
    <source>
        <dbReference type="ARBA" id="ARBA00015002"/>
    </source>
</evidence>
<keyword evidence="11" id="KW-1185">Reference proteome</keyword>
<comment type="subcellular location">
    <subcellularLocation>
        <location evidence="2 9">Cytoplasm</location>
        <location evidence="2 9">Cytoskeleton</location>
    </subcellularLocation>
</comment>
<dbReference type="Gene3D" id="1.20.58.90">
    <property type="match status" value="1"/>
</dbReference>
<dbReference type="SUPFAM" id="SSF46988">
    <property type="entry name" value="Tubulin chaperone cofactor A"/>
    <property type="match status" value="1"/>
</dbReference>
<dbReference type="PANTHER" id="PTHR21500">
    <property type="entry name" value="TUBULIN-SPECIFIC CHAPERONE A"/>
    <property type="match status" value="1"/>
</dbReference>
<keyword evidence="7 9" id="KW-0143">Chaperone</keyword>
<proteinExistence type="inferred from homology"/>
<dbReference type="GO" id="GO:0048487">
    <property type="term" value="F:beta-tubulin binding"/>
    <property type="evidence" value="ECO:0007669"/>
    <property type="project" value="InterPro"/>
</dbReference>